<dbReference type="Gene3D" id="3.90.180.10">
    <property type="entry name" value="Medium-chain alcohol dehydrogenases, catalytic domain"/>
    <property type="match status" value="1"/>
</dbReference>
<dbReference type="PANTHER" id="PTHR43677">
    <property type="entry name" value="SHORT-CHAIN DEHYDROGENASE/REDUCTASE"/>
    <property type="match status" value="1"/>
</dbReference>
<gene>
    <name evidence="2" type="ORF">FB475_0496</name>
</gene>
<evidence type="ECO:0000313" key="2">
    <source>
        <dbReference type="EMBL" id="TQJ16401.1"/>
    </source>
</evidence>
<dbReference type="AlphaFoldDB" id="A0A542EM32"/>
<dbReference type="InterPro" id="IPR011032">
    <property type="entry name" value="GroES-like_sf"/>
</dbReference>
<name>A0A542EM32_9ACTN</name>
<organism evidence="2 3">
    <name type="scientific">Kribbella jejuensis</name>
    <dbReference type="NCBI Taxonomy" id="236068"/>
    <lineage>
        <taxon>Bacteria</taxon>
        <taxon>Bacillati</taxon>
        <taxon>Actinomycetota</taxon>
        <taxon>Actinomycetes</taxon>
        <taxon>Propionibacteriales</taxon>
        <taxon>Kribbellaceae</taxon>
        <taxon>Kribbella</taxon>
    </lineage>
</organism>
<dbReference type="InterPro" id="IPR020843">
    <property type="entry name" value="ER"/>
</dbReference>
<keyword evidence="3" id="KW-1185">Reference proteome</keyword>
<accession>A0A542EM32</accession>
<dbReference type="InterPro" id="IPR036291">
    <property type="entry name" value="NAD(P)-bd_dom_sf"/>
</dbReference>
<comment type="caution">
    <text evidence="2">The sequence shown here is derived from an EMBL/GenBank/DDBJ whole genome shotgun (WGS) entry which is preliminary data.</text>
</comment>
<evidence type="ECO:0000259" key="1">
    <source>
        <dbReference type="SMART" id="SM00829"/>
    </source>
</evidence>
<dbReference type="Proteomes" id="UP000316298">
    <property type="component" value="Unassembled WGS sequence"/>
</dbReference>
<dbReference type="SMART" id="SM00829">
    <property type="entry name" value="PKS_ER"/>
    <property type="match status" value="1"/>
</dbReference>
<feature type="domain" description="Enoyl reductase (ER)" evidence="1">
    <location>
        <begin position="10"/>
        <end position="319"/>
    </location>
</feature>
<dbReference type="Gene3D" id="3.40.50.720">
    <property type="entry name" value="NAD(P)-binding Rossmann-like Domain"/>
    <property type="match status" value="1"/>
</dbReference>
<dbReference type="InterPro" id="IPR051397">
    <property type="entry name" value="Zn-ADH-like_protein"/>
</dbReference>
<sequence>MRAAVVTAFGGPEVIQTRDVPDPVPAEGQVLVEVEVADVIFVETAIRRGGYGTFFDVEPPYIPGSNLGGRVRAVGPGVSADWIGKSVVGRPANFGGHAELALLTPEVEVPPELDLQTAVAVYGDGLTALMLEELAPPMTGRNVLITASAGGMGLLLIQLAHKAGAHVIAAARGDEKLVLSKAQGADVLIDYSKPAWEKLVLEATNNQGADIVLEGAGGELGGTAFTVTKDGGWFSAHGAPSGTFAAIDPAEAGRRNITVKGIMDLRADSTTTHVTAKDVLARAAAGDLKPVVDRVYDLGQVADAHRALENRTLRGKALIRISSARD</sequence>
<dbReference type="InterPro" id="IPR013154">
    <property type="entry name" value="ADH-like_N"/>
</dbReference>
<dbReference type="SUPFAM" id="SSF50129">
    <property type="entry name" value="GroES-like"/>
    <property type="match status" value="1"/>
</dbReference>
<reference evidence="2 3" key="1">
    <citation type="submission" date="2019-06" db="EMBL/GenBank/DDBJ databases">
        <title>Sequencing the genomes of 1000 actinobacteria strains.</title>
        <authorList>
            <person name="Klenk H.-P."/>
        </authorList>
    </citation>
    <scope>NUCLEOTIDE SEQUENCE [LARGE SCALE GENOMIC DNA]</scope>
    <source>
        <strain evidence="2 3">DSM 17305</strain>
    </source>
</reference>
<dbReference type="GO" id="GO:0016491">
    <property type="term" value="F:oxidoreductase activity"/>
    <property type="evidence" value="ECO:0007669"/>
    <property type="project" value="InterPro"/>
</dbReference>
<dbReference type="EMBL" id="VFMM01000001">
    <property type="protein sequence ID" value="TQJ16401.1"/>
    <property type="molecule type" value="Genomic_DNA"/>
</dbReference>
<protein>
    <submittedName>
        <fullName evidence="2">NADPH2:quinone reductase</fullName>
    </submittedName>
</protein>
<dbReference type="PANTHER" id="PTHR43677:SF4">
    <property type="entry name" value="QUINONE OXIDOREDUCTASE-LIKE PROTEIN 2"/>
    <property type="match status" value="1"/>
</dbReference>
<dbReference type="OrthoDB" id="9780520at2"/>
<evidence type="ECO:0000313" key="3">
    <source>
        <dbReference type="Proteomes" id="UP000316298"/>
    </source>
</evidence>
<proteinExistence type="predicted"/>
<dbReference type="SUPFAM" id="SSF51735">
    <property type="entry name" value="NAD(P)-binding Rossmann-fold domains"/>
    <property type="match status" value="1"/>
</dbReference>
<dbReference type="Pfam" id="PF08240">
    <property type="entry name" value="ADH_N"/>
    <property type="match status" value="1"/>
</dbReference>
<dbReference type="RefSeq" id="WP_141852129.1">
    <property type="nucleotide sequence ID" value="NZ_BAAAKA010000047.1"/>
</dbReference>
<dbReference type="Pfam" id="PF13602">
    <property type="entry name" value="ADH_zinc_N_2"/>
    <property type="match status" value="1"/>
</dbReference>